<dbReference type="OrthoDB" id="9807329at2"/>
<gene>
    <name evidence="6" type="ORF">PBOR_01615</name>
</gene>
<comment type="similarity">
    <text evidence="1">Belongs to the peptidase S66 family.</text>
</comment>
<name>A0A089L4U7_PAEBO</name>
<dbReference type="InterPro" id="IPR027461">
    <property type="entry name" value="Carboxypeptidase_A_C_sf"/>
</dbReference>
<dbReference type="InterPro" id="IPR040921">
    <property type="entry name" value="Peptidase_S66C"/>
</dbReference>
<sequence>MIRYPVLEPGAVIGVTAPSSGVGEELHELLELACSRLQSHGYGVVCGATAWTQDKAKSAPAGVRAAEFNAMMADDSIGLIIPPWGGELLIEILEQVDFDNMKVKWILGYSDISVLLLAVTLRTGIATAHGTNFIDLRGKETDPVTAMWESVLSTASGELVLQHSSQQYQLEWGGGEPSPHVFNLTEITNWKTVGNQNVTMQGRLLGGCIDVIRHLIGTPYGDLRHFQQHYIQNEPILWYLENCELSVTDLRRSLLQMKLAGWFDHCSGLMFGRSAANRPMENYTVEDVYQELASELGLPVIYDIDCGHLPPQLTLVNGAFAEVEVRVEAEEAGGMEEGQKGRGTVRQYFRV</sequence>
<dbReference type="PANTHER" id="PTHR30237:SF5">
    <property type="entry name" value="CARBOXYPEPTIDASE VC_A0337-RELATED"/>
    <property type="match status" value="1"/>
</dbReference>
<dbReference type="Pfam" id="PF02016">
    <property type="entry name" value="Peptidase_S66"/>
    <property type="match status" value="1"/>
</dbReference>
<dbReference type="KEGG" id="pbd:PBOR_01615"/>
<dbReference type="AlphaFoldDB" id="A0A089L4U7"/>
<proteinExistence type="inferred from homology"/>
<evidence type="ECO:0000256" key="1">
    <source>
        <dbReference type="ARBA" id="ARBA00010233"/>
    </source>
</evidence>
<reference evidence="6" key="1">
    <citation type="submission" date="2014-08" db="EMBL/GenBank/DDBJ databases">
        <title>Comparative genomics of the Paenibacillus odorifer group.</title>
        <authorList>
            <person name="den Bakker H.C."/>
            <person name="Tsai Y.-C.Y.-C."/>
            <person name="Martin N."/>
            <person name="Korlach J."/>
            <person name="Wiedmann M."/>
        </authorList>
    </citation>
    <scope>NUCLEOTIDE SEQUENCE [LARGE SCALE GENOMIC DNA]</scope>
    <source>
        <strain evidence="6">DSM 13188</strain>
    </source>
</reference>
<dbReference type="HOGENOM" id="CLU_034346_1_1_9"/>
<organism evidence="6 7">
    <name type="scientific">Paenibacillus borealis</name>
    <dbReference type="NCBI Taxonomy" id="160799"/>
    <lineage>
        <taxon>Bacteria</taxon>
        <taxon>Bacillati</taxon>
        <taxon>Bacillota</taxon>
        <taxon>Bacilli</taxon>
        <taxon>Bacillales</taxon>
        <taxon>Paenibacillaceae</taxon>
        <taxon>Paenibacillus</taxon>
    </lineage>
</organism>
<dbReference type="SUPFAM" id="SSF141986">
    <property type="entry name" value="LD-carboxypeptidase A C-terminal domain-like"/>
    <property type="match status" value="1"/>
</dbReference>
<dbReference type="SUPFAM" id="SSF52317">
    <property type="entry name" value="Class I glutamine amidotransferase-like"/>
    <property type="match status" value="1"/>
</dbReference>
<dbReference type="Pfam" id="PF17676">
    <property type="entry name" value="Peptidase_S66C"/>
    <property type="match status" value="1"/>
</dbReference>
<dbReference type="GO" id="GO:0016787">
    <property type="term" value="F:hydrolase activity"/>
    <property type="evidence" value="ECO:0007669"/>
    <property type="project" value="UniProtKB-KW"/>
</dbReference>
<dbReference type="InterPro" id="IPR040449">
    <property type="entry name" value="Peptidase_S66_N"/>
</dbReference>
<dbReference type="InterPro" id="IPR003507">
    <property type="entry name" value="S66_fam"/>
</dbReference>
<dbReference type="EMBL" id="CP009285">
    <property type="protein sequence ID" value="AIQ55807.1"/>
    <property type="molecule type" value="Genomic_DNA"/>
</dbReference>
<feature type="active site" description="Charge relay system" evidence="3">
    <location>
        <position position="308"/>
    </location>
</feature>
<dbReference type="CDD" id="cd07062">
    <property type="entry name" value="Peptidase_S66_mccF_like"/>
    <property type="match status" value="1"/>
</dbReference>
<dbReference type="InterPro" id="IPR029062">
    <property type="entry name" value="Class_I_gatase-like"/>
</dbReference>
<dbReference type="PANTHER" id="PTHR30237">
    <property type="entry name" value="MURAMOYLTETRAPEPTIDE CARBOXYPEPTIDASE"/>
    <property type="match status" value="1"/>
</dbReference>
<evidence type="ECO:0000259" key="5">
    <source>
        <dbReference type="Pfam" id="PF17676"/>
    </source>
</evidence>
<evidence type="ECO:0000259" key="4">
    <source>
        <dbReference type="Pfam" id="PF02016"/>
    </source>
</evidence>
<evidence type="ECO:0000313" key="7">
    <source>
        <dbReference type="Proteomes" id="UP000029518"/>
    </source>
</evidence>
<evidence type="ECO:0000313" key="6">
    <source>
        <dbReference type="EMBL" id="AIQ55807.1"/>
    </source>
</evidence>
<dbReference type="Gene3D" id="3.50.30.60">
    <property type="entry name" value="LD-carboxypeptidase A C-terminal domain-like"/>
    <property type="match status" value="1"/>
</dbReference>
<evidence type="ECO:0000256" key="2">
    <source>
        <dbReference type="ARBA" id="ARBA00022801"/>
    </source>
</evidence>
<feature type="domain" description="LD-carboxypeptidase N-terminal" evidence="4">
    <location>
        <begin position="13"/>
        <end position="130"/>
    </location>
</feature>
<keyword evidence="7" id="KW-1185">Reference proteome</keyword>
<feature type="active site" description="Charge relay system" evidence="3">
    <location>
        <position position="241"/>
    </location>
</feature>
<dbReference type="PIRSF" id="PIRSF028757">
    <property type="entry name" value="LD-carboxypeptidase"/>
    <property type="match status" value="1"/>
</dbReference>
<dbReference type="RefSeq" id="WP_042210131.1">
    <property type="nucleotide sequence ID" value="NZ_CP009285.1"/>
</dbReference>
<evidence type="ECO:0000256" key="3">
    <source>
        <dbReference type="PIRSR" id="PIRSR028757-1"/>
    </source>
</evidence>
<keyword evidence="2" id="KW-0378">Hydrolase</keyword>
<dbReference type="InterPro" id="IPR027478">
    <property type="entry name" value="LdcA_N"/>
</dbReference>
<dbReference type="Proteomes" id="UP000029518">
    <property type="component" value="Chromosome"/>
</dbReference>
<protein>
    <submittedName>
        <fullName evidence="6">Peptidase S66</fullName>
    </submittedName>
</protein>
<dbReference type="Gene3D" id="3.40.50.10740">
    <property type="entry name" value="Class I glutamine amidotransferase-like"/>
    <property type="match status" value="1"/>
</dbReference>
<feature type="domain" description="LD-carboxypeptidase C-terminal" evidence="5">
    <location>
        <begin position="201"/>
        <end position="323"/>
    </location>
</feature>
<accession>A0A089L4U7</accession>
<feature type="active site" description="Nucleophile" evidence="3">
    <location>
        <position position="110"/>
    </location>
</feature>